<name>A0A9E7KAJ1_9LILI</name>
<dbReference type="InterPro" id="IPR013083">
    <property type="entry name" value="Znf_RING/FYVE/PHD"/>
</dbReference>
<proteinExistence type="predicted"/>
<dbReference type="AlphaFoldDB" id="A0A9E7KAJ1"/>
<organism evidence="8 9">
    <name type="scientific">Musa troglodytarum</name>
    <name type="common">fe'i banana</name>
    <dbReference type="NCBI Taxonomy" id="320322"/>
    <lineage>
        <taxon>Eukaryota</taxon>
        <taxon>Viridiplantae</taxon>
        <taxon>Streptophyta</taxon>
        <taxon>Embryophyta</taxon>
        <taxon>Tracheophyta</taxon>
        <taxon>Spermatophyta</taxon>
        <taxon>Magnoliopsida</taxon>
        <taxon>Liliopsida</taxon>
        <taxon>Zingiberales</taxon>
        <taxon>Musaceae</taxon>
        <taxon>Musa</taxon>
    </lineage>
</organism>
<dbReference type="InterPro" id="IPR056280">
    <property type="entry name" value="AIPP2-like_SPOC"/>
</dbReference>
<gene>
    <name evidence="8" type="ORF">MUK42_21763</name>
</gene>
<accession>A0A9E7KAJ1</accession>
<evidence type="ECO:0000256" key="2">
    <source>
        <dbReference type="ARBA" id="ARBA00022771"/>
    </source>
</evidence>
<keyword evidence="3" id="KW-0862">Zinc</keyword>
<dbReference type="SUPFAM" id="SSF57903">
    <property type="entry name" value="FYVE/PHD zinc finger"/>
    <property type="match status" value="1"/>
</dbReference>
<evidence type="ECO:0000256" key="5">
    <source>
        <dbReference type="ARBA" id="ARBA00023163"/>
    </source>
</evidence>
<dbReference type="PANTHER" id="PTHR33304">
    <property type="match status" value="1"/>
</dbReference>
<evidence type="ECO:0000256" key="3">
    <source>
        <dbReference type="ARBA" id="ARBA00022833"/>
    </source>
</evidence>
<keyword evidence="5" id="KW-0804">Transcription</keyword>
<dbReference type="GO" id="GO:0140566">
    <property type="term" value="F:histone reader activity"/>
    <property type="evidence" value="ECO:0007669"/>
    <property type="project" value="InterPro"/>
</dbReference>
<feature type="domain" description="AIPP2-like SPOC-like" evidence="7">
    <location>
        <begin position="313"/>
        <end position="442"/>
    </location>
</feature>
<reference evidence="8" key="1">
    <citation type="submission" date="2022-05" db="EMBL/GenBank/DDBJ databases">
        <title>The Musa troglodytarum L. genome provides insights into the mechanism of non-climacteric behaviour and enrichment of carotenoids.</title>
        <authorList>
            <person name="Wang J."/>
        </authorList>
    </citation>
    <scope>NUCLEOTIDE SEQUENCE</scope>
    <source>
        <tissue evidence="8">Leaf</tissue>
    </source>
</reference>
<feature type="region of interest" description="Disordered" evidence="6">
    <location>
        <begin position="450"/>
        <end position="475"/>
    </location>
</feature>
<keyword evidence="4" id="KW-0805">Transcription regulation</keyword>
<keyword evidence="1" id="KW-0479">Metal-binding</keyword>
<dbReference type="InterPro" id="IPR011011">
    <property type="entry name" value="Znf_FYVE_PHD"/>
</dbReference>
<dbReference type="EMBL" id="CP097508">
    <property type="protein sequence ID" value="URE10174.1"/>
    <property type="molecule type" value="Genomic_DNA"/>
</dbReference>
<dbReference type="Pfam" id="PF23121">
    <property type="entry name" value="SPOC_AIPP2"/>
    <property type="match status" value="1"/>
</dbReference>
<dbReference type="PANTHER" id="PTHR33304:SF36">
    <property type="entry name" value="GB|AAF26970.1-RELATED"/>
    <property type="match status" value="1"/>
</dbReference>
<evidence type="ECO:0000313" key="9">
    <source>
        <dbReference type="Proteomes" id="UP001055439"/>
    </source>
</evidence>
<dbReference type="InterPro" id="IPR049914">
    <property type="entry name" value="PHD1-3/5-6"/>
</dbReference>
<sequence>MANAMKKAEKTKICDICGDSGFMEDIVTCHCCKRASEHIYCMQVLQFRVPDVWYCDGCPSRAHVVHEGKMQDTRTESDSFKICSFDSKRAKSPAKVSTHLNVDPTPEEINDGRKQQSRRHPSHSSFSNVSVKTIENAKVKFITLEEVALKYGATAYCKQGNSGAQCRRSVCPFNSRKSFTSIPRSLSLTSTRVPRQPNEATVNTDTALSLGKAIVVREDIINDKEGNMPKNKVSDYNSSLKCIVPAASNISSDAAKHIDDGTKNRTKCKALGGIVCSAAQCKRLAAKQNDLPLTLLINPNEKLLNCPAPGTCWKGTFEVFDMGIHIYGEIQAHFPSQVCPKAYDISKKLPVKLKLDMLPRRDAWPKIFQSDPPTYDDIGLYFFPTQLERPKEKYFRLLERIDSCDFAMQTWIEEVELLIYPSQQLTVDSHRINEQTYLWGVFRHVKQRKHHQHRQDISSPSPAADLKTNKHGPSATSFECINEEVDMEIDMEGGKDTGQIDKPIRKRVVPPGLPFESPISQEAGPACRPLVKLLDKTSSAQSGVPPGFSRTPYIKQESFSPVVNQIHPVSKICGSPSSCLDVSQRSGTVLALFPPKSEDGTVNKVGDGQMRQPISADLSLSRPQYVMDGDSWVSMTPKFSLDQDECGEKVQLKL</sequence>
<evidence type="ECO:0000256" key="6">
    <source>
        <dbReference type="SAM" id="MobiDB-lite"/>
    </source>
</evidence>
<dbReference type="OrthoDB" id="1932206at2759"/>
<evidence type="ECO:0000256" key="1">
    <source>
        <dbReference type="ARBA" id="ARBA00022723"/>
    </source>
</evidence>
<protein>
    <recommendedName>
        <fullName evidence="7">AIPP2-like SPOC-like domain-containing protein</fullName>
    </recommendedName>
</protein>
<dbReference type="Proteomes" id="UP001055439">
    <property type="component" value="Chromosome 6"/>
</dbReference>
<dbReference type="GO" id="GO:0008270">
    <property type="term" value="F:zinc ion binding"/>
    <property type="evidence" value="ECO:0007669"/>
    <property type="project" value="UniProtKB-KW"/>
</dbReference>
<feature type="region of interest" description="Disordered" evidence="6">
    <location>
        <begin position="94"/>
        <end position="128"/>
    </location>
</feature>
<dbReference type="GO" id="GO:0034244">
    <property type="term" value="P:negative regulation of transcription elongation by RNA polymerase II"/>
    <property type="evidence" value="ECO:0007669"/>
    <property type="project" value="InterPro"/>
</dbReference>
<keyword evidence="9" id="KW-1185">Reference proteome</keyword>
<keyword evidence="2" id="KW-0863">Zinc-finger</keyword>
<evidence type="ECO:0000259" key="7">
    <source>
        <dbReference type="Pfam" id="PF23121"/>
    </source>
</evidence>
<evidence type="ECO:0000256" key="4">
    <source>
        <dbReference type="ARBA" id="ARBA00023015"/>
    </source>
</evidence>
<dbReference type="Gene3D" id="3.30.40.10">
    <property type="entry name" value="Zinc/RING finger domain, C3HC4 (zinc finger)"/>
    <property type="match status" value="1"/>
</dbReference>
<evidence type="ECO:0000313" key="8">
    <source>
        <dbReference type="EMBL" id="URE10174.1"/>
    </source>
</evidence>